<dbReference type="InterPro" id="IPR055459">
    <property type="entry name" value="OST48_MD"/>
</dbReference>
<organism evidence="11 12">
    <name type="scientific">Candida boidinii</name>
    <name type="common">Yeast</name>
    <dbReference type="NCBI Taxonomy" id="5477"/>
    <lineage>
        <taxon>Eukaryota</taxon>
        <taxon>Fungi</taxon>
        <taxon>Dikarya</taxon>
        <taxon>Ascomycota</taxon>
        <taxon>Saccharomycotina</taxon>
        <taxon>Pichiomycetes</taxon>
        <taxon>Pichiales</taxon>
        <taxon>Pichiaceae</taxon>
        <taxon>Ogataea</taxon>
        <taxon>Ogataea/Candida clade</taxon>
    </lineage>
</organism>
<dbReference type="AlphaFoldDB" id="A0A9W6SYE6"/>
<feature type="transmembrane region" description="Helical" evidence="8">
    <location>
        <begin position="437"/>
        <end position="459"/>
    </location>
</feature>
<evidence type="ECO:0000256" key="2">
    <source>
        <dbReference type="ARBA" id="ARBA00004922"/>
    </source>
</evidence>
<evidence type="ECO:0000313" key="12">
    <source>
        <dbReference type="Proteomes" id="UP001165120"/>
    </source>
</evidence>
<name>A0A9W6SYE6_CANBO</name>
<evidence type="ECO:0000256" key="3">
    <source>
        <dbReference type="ARBA" id="ARBA00008743"/>
    </source>
</evidence>
<evidence type="ECO:0000313" key="11">
    <source>
        <dbReference type="EMBL" id="GME69802.1"/>
    </source>
</evidence>
<dbReference type="GO" id="GO:0008250">
    <property type="term" value="C:oligosaccharyltransferase complex"/>
    <property type="evidence" value="ECO:0007669"/>
    <property type="project" value="TreeGrafter"/>
</dbReference>
<protein>
    <recommendedName>
        <fullName evidence="8">Dolichyl-diphosphooligosaccharide--protein glycosyltransferase subunit WBP1</fullName>
        <shortName evidence="8">Oligosaccharyl transferase subunit WBP1</shortName>
    </recommendedName>
</protein>
<evidence type="ECO:0000256" key="1">
    <source>
        <dbReference type="ARBA" id="ARBA00004479"/>
    </source>
</evidence>
<comment type="subcellular location">
    <subcellularLocation>
        <location evidence="8">Endoplasmic reticulum membrane</location>
        <topology evidence="8">Single-pass type I membrane protein</topology>
    </subcellularLocation>
    <subcellularLocation>
        <location evidence="1">Membrane</location>
        <topology evidence="1">Single-pass type I membrane protein</topology>
    </subcellularLocation>
</comment>
<reference evidence="11" key="1">
    <citation type="submission" date="2023-04" db="EMBL/GenBank/DDBJ databases">
        <title>Candida boidinii NBRC 10035.</title>
        <authorList>
            <person name="Ichikawa N."/>
            <person name="Sato H."/>
            <person name="Tonouchi N."/>
        </authorList>
    </citation>
    <scope>NUCLEOTIDE SEQUENCE</scope>
    <source>
        <strain evidence="11">NBRC 10035</strain>
    </source>
</reference>
<gene>
    <name evidence="11" type="ORF">Cboi02_000256600</name>
</gene>
<keyword evidence="4 8" id="KW-0812">Transmembrane</keyword>
<proteinExistence type="inferred from homology"/>
<keyword evidence="7 8" id="KW-0472">Membrane</keyword>
<dbReference type="Proteomes" id="UP001165120">
    <property type="component" value="Unassembled WGS sequence"/>
</dbReference>
<dbReference type="EMBL" id="BSXN01000782">
    <property type="protein sequence ID" value="GME69802.1"/>
    <property type="molecule type" value="Genomic_DNA"/>
</dbReference>
<dbReference type="InterPro" id="IPR005013">
    <property type="entry name" value="DDOST_48_kDa_subunit"/>
</dbReference>
<dbReference type="PANTHER" id="PTHR10830">
    <property type="entry name" value="DOLICHYL-DIPHOSPHOOLIGOSACCHARIDE--PROTEIN GLYCOSYLTRANSFERASE 48 KDA SUBUNIT"/>
    <property type="match status" value="1"/>
</dbReference>
<dbReference type="PANTHER" id="PTHR10830:SF0">
    <property type="entry name" value="DOLICHYL-DIPHOSPHOOLIGOSACCHARIDE--PROTEIN GLYCOSYLTRANSFERASE 48 KDA SUBUNIT"/>
    <property type="match status" value="1"/>
</dbReference>
<evidence type="ECO:0000256" key="8">
    <source>
        <dbReference type="RuleBase" id="RU361142"/>
    </source>
</evidence>
<comment type="pathway">
    <text evidence="2 8">Protein modification; protein glycosylation.</text>
</comment>
<evidence type="ECO:0000259" key="9">
    <source>
        <dbReference type="Pfam" id="PF03345"/>
    </source>
</evidence>
<evidence type="ECO:0000259" key="10">
    <source>
        <dbReference type="Pfam" id="PF23358"/>
    </source>
</evidence>
<dbReference type="Pfam" id="PF03345">
    <property type="entry name" value="OST48_N"/>
    <property type="match status" value="1"/>
</dbReference>
<feature type="domain" description="OST48 N-terminal" evidence="9">
    <location>
        <begin position="37"/>
        <end position="285"/>
    </location>
</feature>
<evidence type="ECO:0000256" key="5">
    <source>
        <dbReference type="ARBA" id="ARBA00022824"/>
    </source>
</evidence>
<comment type="similarity">
    <text evidence="3 8">Belongs to the DDOST 48 kDa subunit family.</text>
</comment>
<feature type="domain" description="OST48 middle" evidence="10">
    <location>
        <begin position="322"/>
        <end position="460"/>
    </location>
</feature>
<accession>A0A9W6SYE6</accession>
<comment type="subunit">
    <text evidence="8">Component of the oligosaccharyltransferase (OST) complex.</text>
</comment>
<dbReference type="Pfam" id="PF23358">
    <property type="entry name" value="OST48_MD"/>
    <property type="match status" value="1"/>
</dbReference>
<keyword evidence="12" id="KW-1185">Reference proteome</keyword>
<evidence type="ECO:0000256" key="6">
    <source>
        <dbReference type="ARBA" id="ARBA00022989"/>
    </source>
</evidence>
<keyword evidence="5 8" id="KW-0256">Endoplasmic reticulum</keyword>
<dbReference type="InterPro" id="IPR055457">
    <property type="entry name" value="OST48_N"/>
</dbReference>
<sequence>MTMKVTVKAKILLSLLISVSVLINLSIAIESPLKKQTTVLYDGSDSQYSKLISRLENFKYEVSLVNINATEEANGNSHIRLFSNGFRLVENLLILPINTKKLPDNLSSSELIQFVNDGGNIMVFTTPENSQTDVIIFLNELGIYPSPKNYGYIDYHSNGADIRNEILVKENKILSDNNSIPKIFNSILSSSDSNNGQKLSISSCLLSNNKYLFPVLQGSETSFSTTLKESIDSINSESTWSIGKQGYLITGFQALNNARILWSGIDQFLNDDTFEEEIVDELIKWCFQIKGLIRAGHIHHAKLTGDEYGKDEILDGKQNISNINYKIKDMVSYEIGLSTWDGEKWTPFKDVKDLQLEFIMLDPYYRLNLSDKLTESEDGEYELYGVQFRVPDQHGMFTFGVDYQRSGLSYISESNVVPIRHLANDEYPRSWEITNSWVYITSAVSVVAAWFIFSVVFVVSGKRQDQIKKNN</sequence>
<evidence type="ECO:0000256" key="7">
    <source>
        <dbReference type="ARBA" id="ARBA00023136"/>
    </source>
</evidence>
<dbReference type="GO" id="GO:0018279">
    <property type="term" value="P:protein N-linked glycosylation via asparagine"/>
    <property type="evidence" value="ECO:0007669"/>
    <property type="project" value="UniProtKB-UniRule"/>
</dbReference>
<comment type="caution">
    <text evidence="11">The sequence shown here is derived from an EMBL/GenBank/DDBJ whole genome shotgun (WGS) entry which is preliminary data.</text>
</comment>
<comment type="function">
    <text evidence="8">Subunit of the oligosaccharyl transferase (OST) complex that catalyzes the initial transfer of a defined glycan (Glc(3)Man(9)GlcNAc(2) in eukaryotes) from the lipid carrier dolichol-pyrophosphate to an asparagine residue within an Asn-X-Ser/Thr consensus motif in nascent polypeptide chains, the first step in protein N-glycosylation. N-glycosylation occurs cotranslationally and the complex associates with the Sec61 complex at the channel-forming translocon complex that mediates protein translocation across the endoplasmic reticulum (ER).</text>
</comment>
<keyword evidence="6 8" id="KW-1133">Transmembrane helix</keyword>
<evidence type="ECO:0000256" key="4">
    <source>
        <dbReference type="ARBA" id="ARBA00022692"/>
    </source>
</evidence>